<dbReference type="InterPro" id="IPR044148">
    <property type="entry name" value="ALDH_GabD1-like"/>
</dbReference>
<dbReference type="Pfam" id="PF00171">
    <property type="entry name" value="Aldedh"/>
    <property type="match status" value="1"/>
</dbReference>
<organism evidence="6 7">
    <name type="scientific">Granulicella pectinivorans</name>
    <dbReference type="NCBI Taxonomy" id="474950"/>
    <lineage>
        <taxon>Bacteria</taxon>
        <taxon>Pseudomonadati</taxon>
        <taxon>Acidobacteriota</taxon>
        <taxon>Terriglobia</taxon>
        <taxon>Terriglobales</taxon>
        <taxon>Acidobacteriaceae</taxon>
        <taxon>Granulicella</taxon>
    </lineage>
</organism>
<evidence type="ECO:0000256" key="2">
    <source>
        <dbReference type="ARBA" id="ARBA00022857"/>
    </source>
</evidence>
<sequence length="491" mass="53366">MAIETINPADGTLVKTFPALTTEAVQQRLALAAEAFASFRRVPLAHRALCMRKLASTLEEEVEDLAALITLEMGKPILAAKAEIVKCAAVCRYYAEHAALILAPEVVQTERNHSYIKWEPLGPILAVMPWNFPFWQVFRFLAPALMAGNVGLLKPAQNVPQCSLAIESLVRRAGFPRGTFQTLLIEVPQVEAVLNDRRVVAVTVTGSEQAGRAIGAQAGWLIKKSVMELGGSDPFIVMASADLELAVTTAVKARTVANGQSCIAAKRFIVAAEIYDEFERRFVDGMEMLRVGDPMRESTDVGPLATVKILEGVEAQVKAAVAAGARVLTGGERLHGKGNYFEPTILTNVPRTAPVFYEEIFGPVAMLFRVQNIDEAIALANDTPFGLGASAWTRDPAEQQRLIAEMECGTVFLNAMVASDPQLPFGGIKRSGHGRELSAAGMREFLNAKTVVIADQGPAEPEPDRKPIVIYEPADRDPDDRTDPYAAYRNR</sequence>
<dbReference type="FunFam" id="3.40.309.10:FF:000010">
    <property type="entry name" value="Gamma-aminobutyraldehyde dehydrogenase"/>
    <property type="match status" value="1"/>
</dbReference>
<comment type="similarity">
    <text evidence="1">Belongs to the aldehyde dehydrogenase family.</text>
</comment>
<gene>
    <name evidence="6" type="ORF">SAMN05421771_3995</name>
</gene>
<proteinExistence type="inferred from homology"/>
<evidence type="ECO:0000256" key="3">
    <source>
        <dbReference type="ARBA" id="ARBA00023002"/>
    </source>
</evidence>
<dbReference type="GO" id="GO:0004030">
    <property type="term" value="F:aldehyde dehydrogenase [NAD(P)+] activity"/>
    <property type="evidence" value="ECO:0007669"/>
    <property type="project" value="InterPro"/>
</dbReference>
<keyword evidence="7" id="KW-1185">Reference proteome</keyword>
<dbReference type="InterPro" id="IPR016161">
    <property type="entry name" value="Ald_DH/histidinol_DH"/>
</dbReference>
<dbReference type="InterPro" id="IPR047110">
    <property type="entry name" value="GABD/Sad-like"/>
</dbReference>
<dbReference type="Gene3D" id="3.40.309.10">
    <property type="entry name" value="Aldehyde Dehydrogenase, Chain A, domain 2"/>
    <property type="match status" value="1"/>
</dbReference>
<dbReference type="SUPFAM" id="SSF53720">
    <property type="entry name" value="ALDH-like"/>
    <property type="match status" value="1"/>
</dbReference>
<accession>A0A1I6MZ80</accession>
<keyword evidence="2" id="KW-0521">NADP</keyword>
<feature type="domain" description="Aldehyde dehydrogenase" evidence="5">
    <location>
        <begin position="3"/>
        <end position="451"/>
    </location>
</feature>
<reference evidence="6 7" key="1">
    <citation type="submission" date="2016-10" db="EMBL/GenBank/DDBJ databases">
        <authorList>
            <person name="de Groot N.N."/>
        </authorList>
    </citation>
    <scope>NUCLEOTIDE SEQUENCE [LARGE SCALE GENOMIC DNA]</scope>
    <source>
        <strain evidence="6 7">DSM 21001</strain>
    </source>
</reference>
<dbReference type="Gene3D" id="3.40.605.10">
    <property type="entry name" value="Aldehyde Dehydrogenase, Chain A, domain 1"/>
    <property type="match status" value="1"/>
</dbReference>
<protein>
    <submittedName>
        <fullName evidence="6">Succinate-semialdehyde dehydrogenase / glutarate-semialdehyde dehydrogenase</fullName>
    </submittedName>
</protein>
<evidence type="ECO:0000259" key="5">
    <source>
        <dbReference type="Pfam" id="PF00171"/>
    </source>
</evidence>
<evidence type="ECO:0000313" key="7">
    <source>
        <dbReference type="Proteomes" id="UP000199024"/>
    </source>
</evidence>
<dbReference type="STRING" id="474950.SAMN05421771_3995"/>
<keyword evidence="3" id="KW-0560">Oxidoreductase</keyword>
<dbReference type="FunFam" id="3.40.605.10:FF:000012">
    <property type="entry name" value="NAD-dependent succinate-semialdehyde dehydrogenase"/>
    <property type="match status" value="1"/>
</dbReference>
<dbReference type="AlphaFoldDB" id="A0A1I6MZ80"/>
<evidence type="ECO:0000313" key="6">
    <source>
        <dbReference type="EMBL" id="SFS20996.1"/>
    </source>
</evidence>
<feature type="compositionally biased region" description="Basic and acidic residues" evidence="4">
    <location>
        <begin position="462"/>
        <end position="483"/>
    </location>
</feature>
<dbReference type="InterPro" id="IPR016163">
    <property type="entry name" value="Ald_DH_C"/>
</dbReference>
<evidence type="ECO:0000256" key="4">
    <source>
        <dbReference type="SAM" id="MobiDB-lite"/>
    </source>
</evidence>
<dbReference type="EMBL" id="FOZL01000002">
    <property type="protein sequence ID" value="SFS20996.1"/>
    <property type="molecule type" value="Genomic_DNA"/>
</dbReference>
<dbReference type="PANTHER" id="PTHR43217:SF1">
    <property type="entry name" value="SUCCINATE SEMIALDEHYDE DEHYDROGENASE [NAD(P)+] SAD"/>
    <property type="match status" value="1"/>
</dbReference>
<feature type="region of interest" description="Disordered" evidence="4">
    <location>
        <begin position="455"/>
        <end position="491"/>
    </location>
</feature>
<dbReference type="CDD" id="cd07100">
    <property type="entry name" value="ALDH_SSADH1_GabD1"/>
    <property type="match status" value="1"/>
</dbReference>
<dbReference type="GO" id="GO:0004777">
    <property type="term" value="F:succinate-semialdehyde dehydrogenase (NAD+) activity"/>
    <property type="evidence" value="ECO:0007669"/>
    <property type="project" value="TreeGrafter"/>
</dbReference>
<dbReference type="InterPro" id="IPR015590">
    <property type="entry name" value="Aldehyde_DH_dom"/>
</dbReference>
<dbReference type="OrthoDB" id="9762913at2"/>
<dbReference type="PANTHER" id="PTHR43217">
    <property type="entry name" value="SUCCINATE SEMIALDEHYDE DEHYDROGENASE [NAD(P)+] SAD"/>
    <property type="match status" value="1"/>
</dbReference>
<name>A0A1I6MZ80_9BACT</name>
<evidence type="ECO:0000256" key="1">
    <source>
        <dbReference type="ARBA" id="ARBA00009986"/>
    </source>
</evidence>
<dbReference type="InterPro" id="IPR016162">
    <property type="entry name" value="Ald_DH_N"/>
</dbReference>
<dbReference type="Proteomes" id="UP000199024">
    <property type="component" value="Unassembled WGS sequence"/>
</dbReference>